<accession>G2LH17</accession>
<evidence type="ECO:0000256" key="1">
    <source>
        <dbReference type="SAM" id="MobiDB-lite"/>
    </source>
</evidence>
<feature type="compositionally biased region" description="Polar residues" evidence="1">
    <location>
        <begin position="89"/>
        <end position="101"/>
    </location>
</feature>
<protein>
    <submittedName>
        <fullName evidence="2">Uncharacterized protein</fullName>
    </submittedName>
</protein>
<keyword evidence="3" id="KW-1185">Reference proteome</keyword>
<name>G2LH17_CHLTF</name>
<dbReference type="Proteomes" id="UP000006791">
    <property type="component" value="Chromosome 1"/>
</dbReference>
<gene>
    <name evidence="2" type="ordered locus">Cabther_A0760</name>
</gene>
<dbReference type="AlphaFoldDB" id="G2LH17"/>
<evidence type="ECO:0000313" key="3">
    <source>
        <dbReference type="Proteomes" id="UP000006791"/>
    </source>
</evidence>
<dbReference type="EMBL" id="CP002514">
    <property type="protein sequence ID" value="AEP11517.1"/>
    <property type="molecule type" value="Genomic_DNA"/>
</dbReference>
<sequence>MPLRRSKAAPARNASACRVNTRHASTMPYSGDFFRKSFTSSAVGGRSMSSTRRKTTISNGSGEAADFAEAPASCPALPPSTGDCAGTRITPTGVATTSSHTSPRHHQRRQAKDITTTSPWKSIQDAASLQDFFFASTVHTGSHVTAWRKAA</sequence>
<organism evidence="2 3">
    <name type="scientific">Chloracidobacterium thermophilum (strain B)</name>
    <dbReference type="NCBI Taxonomy" id="981222"/>
    <lineage>
        <taxon>Bacteria</taxon>
        <taxon>Pseudomonadati</taxon>
        <taxon>Acidobacteriota</taxon>
        <taxon>Terriglobia</taxon>
        <taxon>Terriglobales</taxon>
        <taxon>Acidobacteriaceae</taxon>
        <taxon>Chloracidobacterium</taxon>
    </lineage>
</organism>
<dbReference type="HOGENOM" id="CLU_1728101_0_0_0"/>
<evidence type="ECO:0000313" key="2">
    <source>
        <dbReference type="EMBL" id="AEP11517.1"/>
    </source>
</evidence>
<dbReference type="KEGG" id="ctm:Cabther_A0760"/>
<feature type="region of interest" description="Disordered" evidence="1">
    <location>
        <begin position="78"/>
        <end position="118"/>
    </location>
</feature>
<proteinExistence type="predicted"/>
<reference evidence="2 3" key="1">
    <citation type="journal article" date="2012" name="Environ. Microbiol.">
        <title>Complete genome of Candidatus Chloracidobacterium thermophilum, a chlorophyll-based photoheterotroph belonging to the phylum Acidobacteria.</title>
        <authorList>
            <person name="Garcia Costas A.M."/>
            <person name="Liu Z."/>
            <person name="Tomsho L.P."/>
            <person name="Schuster S.C."/>
            <person name="Ward D.M."/>
            <person name="Bryant D.A."/>
        </authorList>
    </citation>
    <scope>NUCLEOTIDE SEQUENCE [LARGE SCALE GENOMIC DNA]</scope>
    <source>
        <strain evidence="2 3">B</strain>
    </source>
</reference>